<dbReference type="Pfam" id="PF13102">
    <property type="entry name" value="Phage_int_SAM_5"/>
    <property type="match status" value="1"/>
</dbReference>
<evidence type="ECO:0000256" key="2">
    <source>
        <dbReference type="ARBA" id="ARBA00023125"/>
    </source>
</evidence>
<keyword evidence="3" id="KW-0233">DNA recombination</keyword>
<dbReference type="GO" id="GO:0015074">
    <property type="term" value="P:DNA integration"/>
    <property type="evidence" value="ECO:0007669"/>
    <property type="project" value="InterPro"/>
</dbReference>
<dbReference type="Proteomes" id="UP000239872">
    <property type="component" value="Unassembled WGS sequence"/>
</dbReference>
<name>A0A2S7SV75_9BACT</name>
<protein>
    <recommendedName>
        <fullName evidence="4">Tyr recombinase domain-containing protein</fullName>
    </recommendedName>
</protein>
<dbReference type="InterPro" id="IPR025269">
    <property type="entry name" value="SAM-like_dom"/>
</dbReference>
<dbReference type="InterPro" id="IPR050090">
    <property type="entry name" value="Tyrosine_recombinase_XerCD"/>
</dbReference>
<organism evidence="5 6">
    <name type="scientific">Flavipsychrobacter stenotrophus</name>
    <dbReference type="NCBI Taxonomy" id="2077091"/>
    <lineage>
        <taxon>Bacteria</taxon>
        <taxon>Pseudomonadati</taxon>
        <taxon>Bacteroidota</taxon>
        <taxon>Chitinophagia</taxon>
        <taxon>Chitinophagales</taxon>
        <taxon>Chitinophagaceae</taxon>
        <taxon>Flavipsychrobacter</taxon>
    </lineage>
</organism>
<dbReference type="RefSeq" id="WP_105039520.1">
    <property type="nucleotide sequence ID" value="NZ_PPSL01000003.1"/>
</dbReference>
<dbReference type="InterPro" id="IPR011010">
    <property type="entry name" value="DNA_brk_join_enz"/>
</dbReference>
<reference evidence="5 6" key="1">
    <citation type="submission" date="2018-01" db="EMBL/GenBank/DDBJ databases">
        <title>A novel member of the phylum Bacteroidetes isolated from glacier ice.</title>
        <authorList>
            <person name="Liu Q."/>
            <person name="Xin Y.-H."/>
        </authorList>
    </citation>
    <scope>NUCLEOTIDE SEQUENCE [LARGE SCALE GENOMIC DNA]</scope>
    <source>
        <strain evidence="5 6">RB1R16</strain>
    </source>
</reference>
<dbReference type="Gene3D" id="1.10.443.10">
    <property type="entry name" value="Intergrase catalytic core"/>
    <property type="match status" value="1"/>
</dbReference>
<comment type="caution">
    <text evidence="5">The sequence shown here is derived from an EMBL/GenBank/DDBJ whole genome shotgun (WGS) entry which is preliminary data.</text>
</comment>
<feature type="domain" description="Tyr recombinase" evidence="4">
    <location>
        <begin position="178"/>
        <end position="342"/>
    </location>
</feature>
<accession>A0A2S7SV75</accession>
<dbReference type="PANTHER" id="PTHR30349">
    <property type="entry name" value="PHAGE INTEGRASE-RELATED"/>
    <property type="match status" value="1"/>
</dbReference>
<dbReference type="GO" id="GO:0003677">
    <property type="term" value="F:DNA binding"/>
    <property type="evidence" value="ECO:0007669"/>
    <property type="project" value="UniProtKB-KW"/>
</dbReference>
<dbReference type="AlphaFoldDB" id="A0A2S7SV75"/>
<keyword evidence="6" id="KW-1185">Reference proteome</keyword>
<sequence>MIHVIKKERKGKKGIALCFDYRVNGVRYVESTDLHLYYATDDATKQLNKDTLMRFEIRRNKLEAKLLQGYIPLPANRQKTDFFKYFEEHFITYPTRERRAVSVLKKLKAFHKKEQLPITSIDESFLEKFKSFLENHLTGETPHNYFKLLSRVLHYATKDRLFDTNPAADIKIKRLEGITKNVLTMDELRLLTDFECSNDGVKRAFLFCCFTGLRYCDVSRLQWQHISDGKLTMVQAKTKFKVEFDLHDNALFFMGIARDPQQLIFDLPTTLNGCNKVLKGWVLKAGIDKKITWHCGRHTMACLLIALGVNDTAISKVLGQTSTKHLRNYTKRADFNLKSAISKIPLL</sequence>
<dbReference type="CDD" id="cd01185">
    <property type="entry name" value="INTN1_C_like"/>
    <property type="match status" value="1"/>
</dbReference>
<dbReference type="PROSITE" id="PS51898">
    <property type="entry name" value="TYR_RECOMBINASE"/>
    <property type="match status" value="1"/>
</dbReference>
<proteinExistence type="inferred from homology"/>
<evidence type="ECO:0000256" key="1">
    <source>
        <dbReference type="ARBA" id="ARBA00008857"/>
    </source>
</evidence>
<evidence type="ECO:0000256" key="3">
    <source>
        <dbReference type="ARBA" id="ARBA00023172"/>
    </source>
</evidence>
<gene>
    <name evidence="5" type="ORF">CJD36_012550</name>
</gene>
<keyword evidence="2" id="KW-0238">DNA-binding</keyword>
<dbReference type="GO" id="GO:0006310">
    <property type="term" value="P:DNA recombination"/>
    <property type="evidence" value="ECO:0007669"/>
    <property type="project" value="UniProtKB-KW"/>
</dbReference>
<dbReference type="EMBL" id="PPSL01000003">
    <property type="protein sequence ID" value="PQJ10793.1"/>
    <property type="molecule type" value="Genomic_DNA"/>
</dbReference>
<dbReference type="SUPFAM" id="SSF56349">
    <property type="entry name" value="DNA breaking-rejoining enzymes"/>
    <property type="match status" value="1"/>
</dbReference>
<dbReference type="Gene3D" id="1.10.150.130">
    <property type="match status" value="1"/>
</dbReference>
<dbReference type="InterPro" id="IPR002104">
    <property type="entry name" value="Integrase_catalytic"/>
</dbReference>
<dbReference type="OrthoDB" id="9806835at2"/>
<dbReference type="Pfam" id="PF00589">
    <property type="entry name" value="Phage_integrase"/>
    <property type="match status" value="1"/>
</dbReference>
<evidence type="ECO:0000313" key="6">
    <source>
        <dbReference type="Proteomes" id="UP000239872"/>
    </source>
</evidence>
<dbReference type="PANTHER" id="PTHR30349:SF64">
    <property type="entry name" value="PROPHAGE INTEGRASE INTD-RELATED"/>
    <property type="match status" value="1"/>
</dbReference>
<dbReference type="InterPro" id="IPR010998">
    <property type="entry name" value="Integrase_recombinase_N"/>
</dbReference>
<comment type="similarity">
    <text evidence="1">Belongs to the 'phage' integrase family.</text>
</comment>
<dbReference type="InterPro" id="IPR013762">
    <property type="entry name" value="Integrase-like_cat_sf"/>
</dbReference>
<evidence type="ECO:0000313" key="5">
    <source>
        <dbReference type="EMBL" id="PQJ10793.1"/>
    </source>
</evidence>
<evidence type="ECO:0000259" key="4">
    <source>
        <dbReference type="PROSITE" id="PS51898"/>
    </source>
</evidence>